<evidence type="ECO:0000259" key="6">
    <source>
        <dbReference type="Pfam" id="PF02900"/>
    </source>
</evidence>
<proteinExistence type="inferred from homology"/>
<comment type="similarity">
    <text evidence="2">Belongs to the DODA-type extradiol aromatic ring-opening dioxygenase family.</text>
</comment>
<comment type="caution">
    <text evidence="7">The sequence shown here is derived from an EMBL/GenBank/DDBJ whole genome shotgun (WGS) entry which is preliminary data.</text>
</comment>
<keyword evidence="7" id="KW-0223">Dioxygenase</keyword>
<evidence type="ECO:0000256" key="4">
    <source>
        <dbReference type="ARBA" id="ARBA00022833"/>
    </source>
</evidence>
<comment type="cofactor">
    <cofactor evidence="1">
        <name>Zn(2+)</name>
        <dbReference type="ChEBI" id="CHEBI:29105"/>
    </cofactor>
</comment>
<dbReference type="GO" id="GO:0016702">
    <property type="term" value="F:oxidoreductase activity, acting on single donors with incorporation of molecular oxygen, incorporation of two atoms of oxygen"/>
    <property type="evidence" value="ECO:0007669"/>
    <property type="project" value="UniProtKB-ARBA"/>
</dbReference>
<dbReference type="PIRSF" id="PIRSF006157">
    <property type="entry name" value="Doxgns_DODA"/>
    <property type="match status" value="1"/>
</dbReference>
<evidence type="ECO:0000256" key="5">
    <source>
        <dbReference type="ARBA" id="ARBA00023002"/>
    </source>
</evidence>
<dbReference type="PANTHER" id="PTHR30096:SF0">
    <property type="entry name" value="4,5-DOPA DIOXYGENASE EXTRADIOL-LIKE PROTEIN"/>
    <property type="match status" value="1"/>
</dbReference>
<dbReference type="RefSeq" id="WP_200597141.1">
    <property type="nucleotide sequence ID" value="NZ_JAEPBG010000017.1"/>
</dbReference>
<keyword evidence="8" id="KW-1185">Reference proteome</keyword>
<dbReference type="CDD" id="cd07363">
    <property type="entry name" value="45_DOPA_Dioxygenase"/>
    <property type="match status" value="1"/>
</dbReference>
<dbReference type="GO" id="GO:0008270">
    <property type="term" value="F:zinc ion binding"/>
    <property type="evidence" value="ECO:0007669"/>
    <property type="project" value="InterPro"/>
</dbReference>
<reference evidence="7" key="1">
    <citation type="submission" date="2021-01" db="EMBL/GenBank/DDBJ databases">
        <title>Genome sequence of strain Noviherbaspirillum sp. DKR-6.</title>
        <authorList>
            <person name="Chaudhary D.K."/>
        </authorList>
    </citation>
    <scope>NUCLEOTIDE SEQUENCE</scope>
    <source>
        <strain evidence="7">DKR-6</strain>
    </source>
</reference>
<dbReference type="Gene3D" id="3.40.830.10">
    <property type="entry name" value="LigB-like"/>
    <property type="match status" value="1"/>
</dbReference>
<dbReference type="Proteomes" id="UP000622890">
    <property type="component" value="Unassembled WGS sequence"/>
</dbReference>
<dbReference type="GO" id="GO:0008198">
    <property type="term" value="F:ferrous iron binding"/>
    <property type="evidence" value="ECO:0007669"/>
    <property type="project" value="InterPro"/>
</dbReference>
<dbReference type="PANTHER" id="PTHR30096">
    <property type="entry name" value="4,5-DOPA DIOXYGENASE EXTRADIOL-LIKE PROTEIN"/>
    <property type="match status" value="1"/>
</dbReference>
<evidence type="ECO:0000313" key="8">
    <source>
        <dbReference type="Proteomes" id="UP000622890"/>
    </source>
</evidence>
<keyword evidence="4" id="KW-0862">Zinc</keyword>
<evidence type="ECO:0000256" key="3">
    <source>
        <dbReference type="ARBA" id="ARBA00022723"/>
    </source>
</evidence>
<keyword evidence="3" id="KW-0479">Metal-binding</keyword>
<accession>A0A934SZJ1</accession>
<dbReference type="SUPFAM" id="SSF53213">
    <property type="entry name" value="LigB-like"/>
    <property type="match status" value="1"/>
</dbReference>
<dbReference type="EMBL" id="JAEPBG010000017">
    <property type="protein sequence ID" value="MBK4738170.1"/>
    <property type="molecule type" value="Genomic_DNA"/>
</dbReference>
<dbReference type="InterPro" id="IPR004183">
    <property type="entry name" value="Xdiol_dOase_suB"/>
</dbReference>
<protein>
    <submittedName>
        <fullName evidence="7">Dioxygenase</fullName>
    </submittedName>
</protein>
<dbReference type="Pfam" id="PF02900">
    <property type="entry name" value="LigB"/>
    <property type="match status" value="1"/>
</dbReference>
<sequence>MNSSLPTLFISHGSPMLALQDSPARRFLERLGRELPRPDAILIVSAHWETPDVPALSLAEHPETIHDFRGFPPELFAMQYPAPGAPQLAARAAAMLKQASFAVRQSATRGLDHGAWVPLRLMFPEADIPVTQLSLVHGATPAEHFRLGQAIAALRAENVLVIGSGSMTHNLYELRREGGNAPAPAWVTEFTAWMDARLAAGEHEALLDYRRRAPHAADNHPSEEHLLPLFVALGAGGGAARRLHASVEYGVLAMDVYAFP</sequence>
<name>A0A934SZJ1_9BURK</name>
<gene>
    <name evidence="7" type="ORF">JJB74_26400</name>
</gene>
<keyword evidence="5" id="KW-0560">Oxidoreductase</keyword>
<feature type="domain" description="Extradiol ring-cleavage dioxygenase class III enzyme subunit B" evidence="6">
    <location>
        <begin position="7"/>
        <end position="240"/>
    </location>
</feature>
<organism evidence="7 8">
    <name type="scientific">Noviherbaspirillum pedocola</name>
    <dbReference type="NCBI Taxonomy" id="2801341"/>
    <lineage>
        <taxon>Bacteria</taxon>
        <taxon>Pseudomonadati</taxon>
        <taxon>Pseudomonadota</taxon>
        <taxon>Betaproteobacteria</taxon>
        <taxon>Burkholderiales</taxon>
        <taxon>Oxalobacteraceae</taxon>
        <taxon>Noviherbaspirillum</taxon>
    </lineage>
</organism>
<evidence type="ECO:0000313" key="7">
    <source>
        <dbReference type="EMBL" id="MBK4738170.1"/>
    </source>
</evidence>
<evidence type="ECO:0000256" key="2">
    <source>
        <dbReference type="ARBA" id="ARBA00007581"/>
    </source>
</evidence>
<dbReference type="InterPro" id="IPR014436">
    <property type="entry name" value="Extradiol_dOase_DODA"/>
</dbReference>
<evidence type="ECO:0000256" key="1">
    <source>
        <dbReference type="ARBA" id="ARBA00001947"/>
    </source>
</evidence>
<dbReference type="AlphaFoldDB" id="A0A934SZJ1"/>